<evidence type="ECO:0000259" key="10">
    <source>
        <dbReference type="PROSITE" id="PS51012"/>
    </source>
</evidence>
<keyword evidence="5 9" id="KW-0812">Transmembrane</keyword>
<feature type="transmembrane region" description="Helical" evidence="9">
    <location>
        <begin position="57"/>
        <end position="77"/>
    </location>
</feature>
<protein>
    <recommendedName>
        <fullName evidence="9">Transport permease protein</fullName>
    </recommendedName>
</protein>
<dbReference type="EMBL" id="JAJISD010000021">
    <property type="protein sequence ID" value="MCC8432961.1"/>
    <property type="molecule type" value="Genomic_DNA"/>
</dbReference>
<dbReference type="Proteomes" id="UP001198862">
    <property type="component" value="Unassembled WGS sequence"/>
</dbReference>
<evidence type="ECO:0000256" key="8">
    <source>
        <dbReference type="ARBA" id="ARBA00023136"/>
    </source>
</evidence>
<dbReference type="PANTHER" id="PTHR30413">
    <property type="entry name" value="INNER MEMBRANE TRANSPORT PERMEASE"/>
    <property type="match status" value="1"/>
</dbReference>
<keyword evidence="6 9" id="KW-1133">Transmembrane helix</keyword>
<keyword evidence="12" id="KW-1185">Reference proteome</keyword>
<dbReference type="Pfam" id="PF01061">
    <property type="entry name" value="ABC2_membrane"/>
    <property type="match status" value="1"/>
</dbReference>
<keyword evidence="8 9" id="KW-0472">Membrane</keyword>
<dbReference type="InterPro" id="IPR013525">
    <property type="entry name" value="ABC2_TM"/>
</dbReference>
<evidence type="ECO:0000256" key="2">
    <source>
        <dbReference type="ARBA" id="ARBA00007783"/>
    </source>
</evidence>
<feature type="transmembrane region" description="Helical" evidence="9">
    <location>
        <begin position="97"/>
        <end position="116"/>
    </location>
</feature>
<dbReference type="PANTHER" id="PTHR30413:SF10">
    <property type="entry name" value="CAPSULE POLYSACCHARIDE EXPORT INNER-MEMBRANE PROTEIN CTRC"/>
    <property type="match status" value="1"/>
</dbReference>
<keyword evidence="7" id="KW-0762">Sugar transport</keyword>
<comment type="subcellular location">
    <subcellularLocation>
        <location evidence="9">Cell inner membrane</location>
        <topology evidence="9">Multi-pass membrane protein</topology>
    </subcellularLocation>
    <subcellularLocation>
        <location evidence="1">Cell membrane</location>
        <topology evidence="1">Multi-pass membrane protein</topology>
    </subcellularLocation>
</comment>
<comment type="caution">
    <text evidence="11">The sequence shown here is derived from an EMBL/GenBank/DDBJ whole genome shotgun (WGS) entry which is preliminary data.</text>
</comment>
<evidence type="ECO:0000256" key="1">
    <source>
        <dbReference type="ARBA" id="ARBA00004651"/>
    </source>
</evidence>
<feature type="transmembrane region" description="Helical" evidence="9">
    <location>
        <begin position="171"/>
        <end position="194"/>
    </location>
</feature>
<keyword evidence="7" id="KW-0625">Polysaccharide transport</keyword>
<dbReference type="RefSeq" id="WP_230554331.1">
    <property type="nucleotide sequence ID" value="NZ_JAJISD010000021.1"/>
</dbReference>
<evidence type="ECO:0000313" key="11">
    <source>
        <dbReference type="EMBL" id="MCC8432961.1"/>
    </source>
</evidence>
<evidence type="ECO:0000256" key="9">
    <source>
        <dbReference type="RuleBase" id="RU361157"/>
    </source>
</evidence>
<name>A0ABS8L587_9HYPH</name>
<feature type="transmembrane region" description="Helical" evidence="9">
    <location>
        <begin position="206"/>
        <end position="226"/>
    </location>
</feature>
<keyword evidence="3 9" id="KW-0813">Transport</keyword>
<organism evidence="11 12">
    <name type="scientific">Reyranella aquatilis</name>
    <dbReference type="NCBI Taxonomy" id="2035356"/>
    <lineage>
        <taxon>Bacteria</taxon>
        <taxon>Pseudomonadati</taxon>
        <taxon>Pseudomonadota</taxon>
        <taxon>Alphaproteobacteria</taxon>
        <taxon>Hyphomicrobiales</taxon>
        <taxon>Reyranellaceae</taxon>
        <taxon>Reyranella</taxon>
    </lineage>
</organism>
<keyword evidence="4 9" id="KW-1003">Cell membrane</keyword>
<comment type="similarity">
    <text evidence="2 9">Belongs to the ABC-2 integral membrane protein family.</text>
</comment>
<evidence type="ECO:0000256" key="3">
    <source>
        <dbReference type="ARBA" id="ARBA00022448"/>
    </source>
</evidence>
<reference evidence="11 12" key="1">
    <citation type="submission" date="2021-11" db="EMBL/GenBank/DDBJ databases">
        <authorList>
            <person name="Lee D.-H."/>
            <person name="Kim S.-B."/>
        </authorList>
    </citation>
    <scope>NUCLEOTIDE SEQUENCE [LARGE SCALE GENOMIC DNA]</scope>
    <source>
        <strain evidence="11 12">KCTC 52223</strain>
    </source>
</reference>
<evidence type="ECO:0000256" key="5">
    <source>
        <dbReference type="ARBA" id="ARBA00022692"/>
    </source>
</evidence>
<evidence type="ECO:0000256" key="7">
    <source>
        <dbReference type="ARBA" id="ARBA00023047"/>
    </source>
</evidence>
<evidence type="ECO:0000256" key="4">
    <source>
        <dbReference type="ARBA" id="ARBA00022475"/>
    </source>
</evidence>
<proteinExistence type="inferred from homology"/>
<gene>
    <name evidence="11" type="ORF">LJ725_28670</name>
</gene>
<sequence length="292" mass="33372">MPSVKVVNGKQIVVENLGPIERLVSFVSKPFVRMWHHRDLIAAILRREVRERFKGSIAGWIWAIIAPLLAIGVYTFAFTTTLSLPVSDGTDGKQVSYSLFIFSGIIVFNFFSEMAFRAPMLLHEYTHFIKQTIFPSDMLPVISTLRATAYTLISGAVMLIFQFAMTGSLPWTVLLLPFIFIPFMAFLIGMSWFLAALGAFTRDAGYLMITIVPLFMFATPVFYSHAQLPEPFNFWIYANALTGFVEVMRDVVLFGKLPNMIVYGWTLLISVFSFYFGYWFFDRYRNVIVDVL</sequence>
<dbReference type="PROSITE" id="PS51012">
    <property type="entry name" value="ABC_TM2"/>
    <property type="match status" value="1"/>
</dbReference>
<evidence type="ECO:0000256" key="6">
    <source>
        <dbReference type="ARBA" id="ARBA00022989"/>
    </source>
</evidence>
<accession>A0ABS8L587</accession>
<feature type="transmembrane region" description="Helical" evidence="9">
    <location>
        <begin position="260"/>
        <end position="281"/>
    </location>
</feature>
<dbReference type="InterPro" id="IPR047817">
    <property type="entry name" value="ABC2_TM_bact-type"/>
</dbReference>
<feature type="transmembrane region" description="Helical" evidence="9">
    <location>
        <begin position="147"/>
        <end position="165"/>
    </location>
</feature>
<feature type="domain" description="ABC transmembrane type-2" evidence="10">
    <location>
        <begin position="58"/>
        <end position="284"/>
    </location>
</feature>
<evidence type="ECO:0000313" key="12">
    <source>
        <dbReference type="Proteomes" id="UP001198862"/>
    </source>
</evidence>